<organism evidence="1 2">
    <name type="scientific">Ovis ammon polii</name>
    <dbReference type="NCBI Taxonomy" id="230172"/>
    <lineage>
        <taxon>Eukaryota</taxon>
        <taxon>Metazoa</taxon>
        <taxon>Chordata</taxon>
        <taxon>Craniata</taxon>
        <taxon>Vertebrata</taxon>
        <taxon>Euteleostomi</taxon>
        <taxon>Mammalia</taxon>
        <taxon>Eutheria</taxon>
        <taxon>Laurasiatheria</taxon>
        <taxon>Artiodactyla</taxon>
        <taxon>Ruminantia</taxon>
        <taxon>Pecora</taxon>
        <taxon>Bovidae</taxon>
        <taxon>Caprinae</taxon>
        <taxon>Ovis</taxon>
    </lineage>
</organism>
<keyword evidence="2" id="KW-1185">Reference proteome</keyword>
<comment type="caution">
    <text evidence="1">The sequence shown here is derived from an EMBL/GenBank/DDBJ whole genome shotgun (WGS) entry which is preliminary data.</text>
</comment>
<name>A0AAD4TV43_OVIAM</name>
<dbReference type="AlphaFoldDB" id="A0AAD4TV43"/>
<gene>
    <name evidence="1" type="ORF">MG293_017312</name>
</gene>
<sequence>MPIPHSESINKVTLITEGTGDTHSIDQSAAEDKRVLCAPAAPHWDCTTHQELQLSTSYQLECLPVHIPHTHMLMSCISLDIPAFFGFGKRCILPIFLRPDQKPEGNKYRLNELACETRDEKHRSTLFLLSICTDEQNGSDENSEKAVKLREKHSENDSCAQAWKKMLIHPGLDEKKTERN</sequence>
<evidence type="ECO:0000313" key="2">
    <source>
        <dbReference type="Proteomes" id="UP001214576"/>
    </source>
</evidence>
<proteinExistence type="predicted"/>
<evidence type="ECO:0000313" key="1">
    <source>
        <dbReference type="EMBL" id="KAI4532904.1"/>
    </source>
</evidence>
<reference evidence="1" key="1">
    <citation type="submission" date="2022-03" db="EMBL/GenBank/DDBJ databases">
        <title>Genomic analyses of argali, domestic sheep and their hybrids provide insights into chromosomal evolution, heterosis and genetic basis of agronomic traits.</title>
        <authorList>
            <person name="Li M."/>
        </authorList>
    </citation>
    <scope>NUCLEOTIDE SEQUENCE</scope>
    <source>
        <strain evidence="1">CAU-MHL-2022a</strain>
        <tissue evidence="1">Skin</tissue>
    </source>
</reference>
<accession>A0AAD4TV43</accession>
<protein>
    <submittedName>
        <fullName evidence="1">Uncharacterized protein</fullName>
    </submittedName>
</protein>
<dbReference type="EMBL" id="JAKZEL010000021">
    <property type="protein sequence ID" value="KAI4532904.1"/>
    <property type="molecule type" value="Genomic_DNA"/>
</dbReference>
<dbReference type="Proteomes" id="UP001214576">
    <property type="component" value="Unassembled WGS sequence"/>
</dbReference>